<reference evidence="2 3" key="1">
    <citation type="journal article" date="2018" name="Environ. Microbiol.">
        <title>Ecological and genomic features of two widespread freshwater picocyanobacteria.</title>
        <authorList>
            <person name="Cabello-Yeves P.J."/>
            <person name="Picazo A."/>
            <person name="Camacho A."/>
            <person name="Callieri C."/>
            <person name="Rosselli R."/>
            <person name="Roda-Garcia J.J."/>
            <person name="Coutinho F.H."/>
            <person name="Rodriguez-Valera F."/>
        </authorList>
    </citation>
    <scope>NUCLEOTIDE SEQUENCE [LARGE SCALE GENOMIC DNA]</scope>
    <source>
        <strain evidence="2 3">Tous</strain>
    </source>
</reference>
<protein>
    <submittedName>
        <fullName evidence="2">Cytochrome B6</fullName>
    </submittedName>
</protein>
<accession>A0A2P7MX21</accession>
<keyword evidence="1" id="KW-0472">Membrane</keyword>
<gene>
    <name evidence="2" type="ORF">C7K55_06285</name>
</gene>
<dbReference type="OrthoDB" id="559890at2"/>
<evidence type="ECO:0000313" key="3">
    <source>
        <dbReference type="Proteomes" id="UP000243002"/>
    </source>
</evidence>
<evidence type="ECO:0000256" key="1">
    <source>
        <dbReference type="SAM" id="Phobius"/>
    </source>
</evidence>
<evidence type="ECO:0000313" key="2">
    <source>
        <dbReference type="EMBL" id="PSJ05786.1"/>
    </source>
</evidence>
<dbReference type="Proteomes" id="UP000243002">
    <property type="component" value="Unassembled WGS sequence"/>
</dbReference>
<keyword evidence="3" id="KW-1185">Reference proteome</keyword>
<organism evidence="2 3">
    <name type="scientific">Cyanobium usitatum str. Tous</name>
    <dbReference type="NCBI Taxonomy" id="2116684"/>
    <lineage>
        <taxon>Bacteria</taxon>
        <taxon>Bacillati</taxon>
        <taxon>Cyanobacteriota</taxon>
        <taxon>Cyanophyceae</taxon>
        <taxon>Synechococcales</taxon>
        <taxon>Prochlorococcaceae</taxon>
        <taxon>Cyanobium</taxon>
    </lineage>
</organism>
<keyword evidence="1" id="KW-1133">Transmembrane helix</keyword>
<dbReference type="EMBL" id="PXXO01000006">
    <property type="protein sequence ID" value="PSJ05786.1"/>
    <property type="molecule type" value="Genomic_DNA"/>
</dbReference>
<comment type="caution">
    <text evidence="2">The sequence shown here is derived from an EMBL/GenBank/DDBJ whole genome shotgun (WGS) entry which is preliminary data.</text>
</comment>
<proteinExistence type="predicted"/>
<name>A0A2P7MX21_9CYAN</name>
<dbReference type="AlphaFoldDB" id="A0A2P7MX21"/>
<sequence>MGLPLGFSTAGDAANGLLFGWDIATLQKWALIYLGLSSLAFVVVWLVGYLRRN</sequence>
<feature type="transmembrane region" description="Helical" evidence="1">
    <location>
        <begin position="30"/>
        <end position="50"/>
    </location>
</feature>
<keyword evidence="1" id="KW-0812">Transmembrane</keyword>